<reference evidence="2" key="1">
    <citation type="submission" date="2021-01" db="EMBL/GenBank/DDBJ databases">
        <authorList>
            <consortium name="Genoscope - CEA"/>
            <person name="William W."/>
        </authorList>
    </citation>
    <scope>NUCLEOTIDE SEQUENCE</scope>
</reference>
<dbReference type="OMA" id="EPNQERF"/>
<gene>
    <name evidence="2" type="ORF">POCTA_138.1.T0200248</name>
</gene>
<organism evidence="2 3">
    <name type="scientific">Paramecium octaurelia</name>
    <dbReference type="NCBI Taxonomy" id="43137"/>
    <lineage>
        <taxon>Eukaryota</taxon>
        <taxon>Sar</taxon>
        <taxon>Alveolata</taxon>
        <taxon>Ciliophora</taxon>
        <taxon>Intramacronucleata</taxon>
        <taxon>Oligohymenophorea</taxon>
        <taxon>Peniculida</taxon>
        <taxon>Parameciidae</taxon>
        <taxon>Paramecium</taxon>
    </lineage>
</organism>
<proteinExistence type="predicted"/>
<evidence type="ECO:0000313" key="2">
    <source>
        <dbReference type="EMBL" id="CAD8147883.1"/>
    </source>
</evidence>
<dbReference type="EMBL" id="CAJJDP010000020">
    <property type="protein sequence ID" value="CAD8147883.1"/>
    <property type="molecule type" value="Genomic_DNA"/>
</dbReference>
<evidence type="ECO:0000256" key="1">
    <source>
        <dbReference type="SAM" id="Coils"/>
    </source>
</evidence>
<dbReference type="Proteomes" id="UP000683925">
    <property type="component" value="Unassembled WGS sequence"/>
</dbReference>
<dbReference type="OrthoDB" id="300811at2759"/>
<feature type="coiled-coil region" evidence="1">
    <location>
        <begin position="7"/>
        <end position="34"/>
    </location>
</feature>
<comment type="caution">
    <text evidence="2">The sequence shown here is derived from an EMBL/GenBank/DDBJ whole genome shotgun (WGS) entry which is preliminary data.</text>
</comment>
<dbReference type="AlphaFoldDB" id="A0A8S1T6M8"/>
<name>A0A8S1T6M8_PAROT</name>
<sequence length="85" mass="10531">MSLNQQRQQQQQQKLEIQRRLDSYVNAVKDLQNEFKVYYGMLERNDEPNQERFKQTAFKFLKFEKEMNNQIEEIVQKIIYQKARK</sequence>
<evidence type="ECO:0000313" key="3">
    <source>
        <dbReference type="Proteomes" id="UP000683925"/>
    </source>
</evidence>
<keyword evidence="1" id="KW-0175">Coiled coil</keyword>
<accession>A0A8S1T6M8</accession>
<keyword evidence="3" id="KW-1185">Reference proteome</keyword>
<protein>
    <submittedName>
        <fullName evidence="2">Uncharacterized protein</fullName>
    </submittedName>
</protein>